<evidence type="ECO:0000259" key="11">
    <source>
        <dbReference type="PROSITE" id="PS50853"/>
    </source>
</evidence>
<dbReference type="GO" id="GO:0006357">
    <property type="term" value="P:regulation of transcription by RNA polymerase II"/>
    <property type="evidence" value="ECO:0007669"/>
    <property type="project" value="UniProtKB-ARBA"/>
</dbReference>
<dbReference type="PROSITE" id="PS50853">
    <property type="entry name" value="FN3"/>
    <property type="match status" value="1"/>
</dbReference>
<keyword evidence="6" id="KW-0539">Nucleus</keyword>
<dbReference type="SUPFAM" id="SSF117281">
    <property type="entry name" value="Kelch motif"/>
    <property type="match status" value="2"/>
</dbReference>
<dbReference type="InterPro" id="IPR043536">
    <property type="entry name" value="HCF1/2"/>
</dbReference>
<evidence type="ECO:0000313" key="13">
    <source>
        <dbReference type="Proteomes" id="UP000550707"/>
    </source>
</evidence>
<evidence type="ECO:0000256" key="5">
    <source>
        <dbReference type="ARBA" id="ARBA00022737"/>
    </source>
</evidence>
<dbReference type="SMART" id="SM00060">
    <property type="entry name" value="FN3"/>
    <property type="match status" value="2"/>
</dbReference>
<keyword evidence="13" id="KW-1185">Reference proteome</keyword>
<dbReference type="GO" id="GO:0035097">
    <property type="term" value="C:histone methyltransferase complex"/>
    <property type="evidence" value="ECO:0007669"/>
    <property type="project" value="TreeGrafter"/>
</dbReference>
<accession>A0A7J8FXW3</accession>
<evidence type="ECO:0000256" key="3">
    <source>
        <dbReference type="ARBA" id="ARBA00022441"/>
    </source>
</evidence>
<evidence type="ECO:0000256" key="2">
    <source>
        <dbReference type="ARBA" id="ARBA00004496"/>
    </source>
</evidence>
<name>A0A7J8FXW3_MOLMO</name>
<dbReference type="PANTHER" id="PTHR46003:SF2">
    <property type="entry name" value="HOST CELL FACTOR 2"/>
    <property type="match status" value="1"/>
</dbReference>
<evidence type="ECO:0000256" key="6">
    <source>
        <dbReference type="ARBA" id="ARBA00023242"/>
    </source>
</evidence>
<evidence type="ECO:0000256" key="8">
    <source>
        <dbReference type="ARBA" id="ARBA00074286"/>
    </source>
</evidence>
<evidence type="ECO:0000256" key="10">
    <source>
        <dbReference type="SAM" id="MobiDB-lite"/>
    </source>
</evidence>
<feature type="domain" description="Fibronectin type-III" evidence="11">
    <location>
        <begin position="515"/>
        <end position="607"/>
    </location>
</feature>
<sequence length="725" mass="79900">MAAPSLLNWRRVSSFTGPVPRARHGHRAVAIRELMIIFGGGNEGIADELHVYNTVTNQWFLPAVRGDIPPGCAAHGFVCDGTRILVFGGMVEYGRYSNELYELQASRWLWKKVKPHAPSSGLPPCPRLGHSFSLYGNKCYLFGGLANESEDSNNNVPRYLNDFYELELQHGSGVVGWSIPVTKGIVPSPRESHTAVIYCKKDSGSPKMYVFGGMCGARLDDLWQLDLETMTWSKPETKGTVPLPRSLHTASVIGNKMYIFGGWVPHKGENIEASPHDCEWKCTSSFSYLNLDTAEWTTLVSDSQEDKKNSRPRPRAGHCAVAIGTRLYFWSGRDGYRKALNSQVCCKDLWYLDTEKPPAPSQVQLIKATTNSFHVKWDEVPTVEGYLLQLNTDLPYQAASSDSSAAPNMQGVRMDPHRQDSNSIIPNSINDTMNSAKTEHTAMKGTSVKNKADLKTSTDSNAILHSSSATNASNHNSCVVDMLRKNEVDETCALPATKISRVEAHAAAMPFSKETPSNPVATMKAGERQWCDVGIFKNNTALVSQFYLLPKGKQSISKIGNADVPDYSLLKKQDLVPGTGYRFRVAAINGCGIGPFSKISEFKTCIPGFPGAPSAVRISKNVEGIHLSWEPPTSPSGNILEYSAYLAIRTAQIQDNPSQLVFMRIYCGLKTSCIVTAGQLANAHIDYTSRPAIVFRISAKNEKGYGPATQVRWLQDQEVNMNLWF</sequence>
<dbReference type="Gene3D" id="2.60.40.10">
    <property type="entry name" value="Immunoglobulins"/>
    <property type="match status" value="2"/>
</dbReference>
<dbReference type="InterPro" id="IPR015915">
    <property type="entry name" value="Kelch-typ_b-propeller"/>
</dbReference>
<dbReference type="Pfam" id="PF13854">
    <property type="entry name" value="Kelch_HCF"/>
    <property type="match status" value="1"/>
</dbReference>
<dbReference type="EMBL" id="JACASF010000010">
    <property type="protein sequence ID" value="KAF6452496.1"/>
    <property type="molecule type" value="Genomic_DNA"/>
</dbReference>
<dbReference type="SUPFAM" id="SSF49265">
    <property type="entry name" value="Fibronectin type III"/>
    <property type="match status" value="1"/>
</dbReference>
<gene>
    <name evidence="12" type="ORF">HJG59_006177</name>
</gene>
<evidence type="ECO:0000313" key="12">
    <source>
        <dbReference type="EMBL" id="KAF6452496.1"/>
    </source>
</evidence>
<comment type="caution">
    <text evidence="12">The sequence shown here is derived from an EMBL/GenBank/DDBJ whole genome shotgun (WGS) entry which is preliminary data.</text>
</comment>
<comment type="subunit">
    <text evidence="7">Binds KMT2A/MLL1. Component of the MLL1/MLL complex, at least composed of KMT2A/MLL1, ASH2L, RBBP5, DPY30, WDR5, MEN1, HCFC1 and HCFC2. Interacts with TASOR.</text>
</comment>
<keyword evidence="5" id="KW-0677">Repeat</keyword>
<dbReference type="InterPro" id="IPR003961">
    <property type="entry name" value="FN3_dom"/>
</dbReference>
<dbReference type="InterPro" id="IPR036116">
    <property type="entry name" value="FN3_sf"/>
</dbReference>
<dbReference type="Gene3D" id="6.10.250.2590">
    <property type="match status" value="1"/>
</dbReference>
<dbReference type="GO" id="GO:0005737">
    <property type="term" value="C:cytoplasm"/>
    <property type="evidence" value="ECO:0007669"/>
    <property type="project" value="UniProtKB-SubCell"/>
</dbReference>
<reference evidence="12 13" key="1">
    <citation type="journal article" date="2020" name="Nature">
        <title>Six reference-quality genomes reveal evolution of bat adaptations.</title>
        <authorList>
            <person name="Jebb D."/>
            <person name="Huang Z."/>
            <person name="Pippel M."/>
            <person name="Hughes G.M."/>
            <person name="Lavrichenko K."/>
            <person name="Devanna P."/>
            <person name="Winkler S."/>
            <person name="Jermiin L.S."/>
            <person name="Skirmuntt E.C."/>
            <person name="Katzourakis A."/>
            <person name="Burkitt-Gray L."/>
            <person name="Ray D.A."/>
            <person name="Sullivan K.A.M."/>
            <person name="Roscito J.G."/>
            <person name="Kirilenko B.M."/>
            <person name="Davalos L.M."/>
            <person name="Corthals A.P."/>
            <person name="Power M.L."/>
            <person name="Jones G."/>
            <person name="Ransome R.D."/>
            <person name="Dechmann D.K.N."/>
            <person name="Locatelli A.G."/>
            <person name="Puechmaille S.J."/>
            <person name="Fedrigo O."/>
            <person name="Jarvis E.D."/>
            <person name="Hiller M."/>
            <person name="Vernes S.C."/>
            <person name="Myers E.W."/>
            <person name="Teeling E.C."/>
        </authorList>
    </citation>
    <scope>NUCLEOTIDE SEQUENCE [LARGE SCALE GENOMIC DNA]</scope>
    <source>
        <strain evidence="12">MMolMol1</strain>
        <tissue evidence="12">Muscle</tissue>
    </source>
</reference>
<comment type="subcellular location">
    <subcellularLocation>
        <location evidence="2">Cytoplasm</location>
    </subcellularLocation>
    <subcellularLocation>
        <location evidence="1">Nucleus</location>
    </subcellularLocation>
</comment>
<dbReference type="GO" id="GO:0003713">
    <property type="term" value="F:transcription coactivator activity"/>
    <property type="evidence" value="ECO:0007669"/>
    <property type="project" value="TreeGrafter"/>
</dbReference>
<protein>
    <recommendedName>
        <fullName evidence="8">Host cell factor 2</fullName>
    </recommendedName>
    <alternativeName>
        <fullName evidence="9">C2 factor</fullName>
    </alternativeName>
</protein>
<dbReference type="InterPro" id="IPR013783">
    <property type="entry name" value="Ig-like_fold"/>
</dbReference>
<organism evidence="12 13">
    <name type="scientific">Molossus molossus</name>
    <name type="common">Pallas' mastiff bat</name>
    <name type="synonym">Vespertilio molossus</name>
    <dbReference type="NCBI Taxonomy" id="27622"/>
    <lineage>
        <taxon>Eukaryota</taxon>
        <taxon>Metazoa</taxon>
        <taxon>Chordata</taxon>
        <taxon>Craniata</taxon>
        <taxon>Vertebrata</taxon>
        <taxon>Euteleostomi</taxon>
        <taxon>Mammalia</taxon>
        <taxon>Eutheria</taxon>
        <taxon>Laurasiatheria</taxon>
        <taxon>Chiroptera</taxon>
        <taxon>Yangochiroptera</taxon>
        <taxon>Molossidae</taxon>
        <taxon>Molossus</taxon>
    </lineage>
</organism>
<dbReference type="CDD" id="cd00063">
    <property type="entry name" value="FN3"/>
    <property type="match status" value="2"/>
</dbReference>
<feature type="region of interest" description="Disordered" evidence="10">
    <location>
        <begin position="399"/>
        <end position="421"/>
    </location>
</feature>
<evidence type="ECO:0000256" key="7">
    <source>
        <dbReference type="ARBA" id="ARBA00062322"/>
    </source>
</evidence>
<dbReference type="FunFam" id="2.60.40.10:FF:000259">
    <property type="entry name" value="Host cell factor 1 (Predicted)"/>
    <property type="match status" value="1"/>
</dbReference>
<evidence type="ECO:0000256" key="9">
    <source>
        <dbReference type="ARBA" id="ARBA00083037"/>
    </source>
</evidence>
<dbReference type="Proteomes" id="UP000550707">
    <property type="component" value="Unassembled WGS sequence"/>
</dbReference>
<dbReference type="FunFam" id="2.60.40.10:FF:000443">
    <property type="entry name" value="host cell factor 1"/>
    <property type="match status" value="1"/>
</dbReference>
<dbReference type="FunFam" id="2.120.10.80:FF:000085">
    <property type="entry name" value="host cell factor 1 isoform X4"/>
    <property type="match status" value="1"/>
</dbReference>
<evidence type="ECO:0000256" key="1">
    <source>
        <dbReference type="ARBA" id="ARBA00004123"/>
    </source>
</evidence>
<dbReference type="AlphaFoldDB" id="A0A7J8FXW3"/>
<dbReference type="Gene3D" id="2.120.10.80">
    <property type="entry name" value="Kelch-type beta propeller"/>
    <property type="match status" value="2"/>
</dbReference>
<dbReference type="InterPro" id="IPR059124">
    <property type="entry name" value="Kelch_HCF"/>
</dbReference>
<proteinExistence type="predicted"/>
<keyword evidence="4" id="KW-0963">Cytoplasm</keyword>
<keyword evidence="3" id="KW-0880">Kelch repeat</keyword>
<evidence type="ECO:0000256" key="4">
    <source>
        <dbReference type="ARBA" id="ARBA00022490"/>
    </source>
</evidence>
<dbReference type="GO" id="GO:0006338">
    <property type="term" value="P:chromatin remodeling"/>
    <property type="evidence" value="ECO:0007669"/>
    <property type="project" value="TreeGrafter"/>
</dbReference>
<dbReference type="PANTHER" id="PTHR46003">
    <property type="entry name" value="HOST CELL FACTOR"/>
    <property type="match status" value="1"/>
</dbReference>